<evidence type="ECO:0000313" key="3">
    <source>
        <dbReference type="Proteomes" id="UP001075354"/>
    </source>
</evidence>
<feature type="region of interest" description="Disordered" evidence="1">
    <location>
        <begin position="39"/>
        <end position="79"/>
    </location>
</feature>
<protein>
    <submittedName>
        <fullName evidence="2">Uncharacterized protein</fullName>
    </submittedName>
</protein>
<dbReference type="EMBL" id="JAPTSV010000015">
    <property type="protein sequence ID" value="KAJ1520093.1"/>
    <property type="molecule type" value="Genomic_DNA"/>
</dbReference>
<gene>
    <name evidence="2" type="ORF">ONE63_004315</name>
</gene>
<proteinExistence type="predicted"/>
<feature type="compositionally biased region" description="Low complexity" evidence="1">
    <location>
        <begin position="39"/>
        <end position="49"/>
    </location>
</feature>
<evidence type="ECO:0000256" key="1">
    <source>
        <dbReference type="SAM" id="MobiDB-lite"/>
    </source>
</evidence>
<name>A0AAV7X2F3_9NEOP</name>
<dbReference type="AlphaFoldDB" id="A0AAV7X2F3"/>
<sequence>MQEDGQVLAPSPAGMAAKVRATDFSIAAIMARGSRAAAAAAHAAQARSGRSPRKNAGTSSKRQLPLEYQHREQHRHGVF</sequence>
<dbReference type="Proteomes" id="UP001075354">
    <property type="component" value="Chromosome 15"/>
</dbReference>
<evidence type="ECO:0000313" key="2">
    <source>
        <dbReference type="EMBL" id="KAJ1520093.1"/>
    </source>
</evidence>
<keyword evidence="3" id="KW-1185">Reference proteome</keyword>
<accession>A0AAV7X2F3</accession>
<organism evidence="2 3">
    <name type="scientific">Megalurothrips usitatus</name>
    <name type="common">bean blossom thrips</name>
    <dbReference type="NCBI Taxonomy" id="439358"/>
    <lineage>
        <taxon>Eukaryota</taxon>
        <taxon>Metazoa</taxon>
        <taxon>Ecdysozoa</taxon>
        <taxon>Arthropoda</taxon>
        <taxon>Hexapoda</taxon>
        <taxon>Insecta</taxon>
        <taxon>Pterygota</taxon>
        <taxon>Neoptera</taxon>
        <taxon>Paraneoptera</taxon>
        <taxon>Thysanoptera</taxon>
        <taxon>Terebrantia</taxon>
        <taxon>Thripoidea</taxon>
        <taxon>Thripidae</taxon>
        <taxon>Megalurothrips</taxon>
    </lineage>
</organism>
<reference evidence="2" key="1">
    <citation type="submission" date="2022-12" db="EMBL/GenBank/DDBJ databases">
        <title>Chromosome-level genome assembly of the bean flower thrips Megalurothrips usitatus.</title>
        <authorList>
            <person name="Ma L."/>
            <person name="Liu Q."/>
            <person name="Li H."/>
            <person name="Cai W."/>
        </authorList>
    </citation>
    <scope>NUCLEOTIDE SEQUENCE</scope>
    <source>
        <strain evidence="2">Cailab_2022a</strain>
    </source>
</reference>
<comment type="caution">
    <text evidence="2">The sequence shown here is derived from an EMBL/GenBank/DDBJ whole genome shotgun (WGS) entry which is preliminary data.</text>
</comment>